<feature type="transmembrane region" description="Helical" evidence="1">
    <location>
        <begin position="134"/>
        <end position="153"/>
    </location>
</feature>
<dbReference type="Proteomes" id="UP000182652">
    <property type="component" value="Unassembled WGS sequence"/>
</dbReference>
<keyword evidence="1" id="KW-1133">Transmembrane helix</keyword>
<protein>
    <submittedName>
        <fullName evidence="2">Uncharacterized protein</fullName>
    </submittedName>
</protein>
<dbReference type="AlphaFoldDB" id="A0A1H4KNP3"/>
<evidence type="ECO:0000313" key="3">
    <source>
        <dbReference type="Proteomes" id="UP000182652"/>
    </source>
</evidence>
<gene>
    <name evidence="2" type="ORF">SAMN04489745_0728</name>
</gene>
<organism evidence="2 3">
    <name type="scientific">Arthrobacter woluwensis</name>
    <dbReference type="NCBI Taxonomy" id="156980"/>
    <lineage>
        <taxon>Bacteria</taxon>
        <taxon>Bacillati</taxon>
        <taxon>Actinomycetota</taxon>
        <taxon>Actinomycetes</taxon>
        <taxon>Micrococcales</taxon>
        <taxon>Micrococcaceae</taxon>
        <taxon>Arthrobacter</taxon>
    </lineage>
</organism>
<feature type="transmembrane region" description="Helical" evidence="1">
    <location>
        <begin position="359"/>
        <end position="379"/>
    </location>
</feature>
<feature type="transmembrane region" description="Helical" evidence="1">
    <location>
        <begin position="101"/>
        <end position="122"/>
    </location>
</feature>
<keyword evidence="1" id="KW-0472">Membrane</keyword>
<keyword evidence="3" id="KW-1185">Reference proteome</keyword>
<feature type="transmembrane region" description="Helical" evidence="1">
    <location>
        <begin position="319"/>
        <end position="339"/>
    </location>
</feature>
<feature type="transmembrane region" description="Helical" evidence="1">
    <location>
        <begin position="292"/>
        <end position="312"/>
    </location>
</feature>
<keyword evidence="1" id="KW-0812">Transmembrane</keyword>
<feature type="transmembrane region" description="Helical" evidence="1">
    <location>
        <begin position="49"/>
        <end position="71"/>
    </location>
</feature>
<accession>A0A1H4KNP3</accession>
<evidence type="ECO:0000313" key="2">
    <source>
        <dbReference type="EMBL" id="SEB60003.1"/>
    </source>
</evidence>
<evidence type="ECO:0000256" key="1">
    <source>
        <dbReference type="SAM" id="Phobius"/>
    </source>
</evidence>
<feature type="transmembrane region" description="Helical" evidence="1">
    <location>
        <begin position="227"/>
        <end position="244"/>
    </location>
</feature>
<reference evidence="2 3" key="1">
    <citation type="submission" date="2016-10" db="EMBL/GenBank/DDBJ databases">
        <authorList>
            <person name="de Groot N.N."/>
        </authorList>
    </citation>
    <scope>NUCLEOTIDE SEQUENCE [LARGE SCALE GENOMIC DNA]</scope>
    <source>
        <strain evidence="2 3">DSM 10495</strain>
    </source>
</reference>
<name>A0A1H4KNP3_9MICC</name>
<feature type="transmembrane region" description="Helical" evidence="1">
    <location>
        <begin position="12"/>
        <end position="37"/>
    </location>
</feature>
<dbReference type="EMBL" id="FNSN01000003">
    <property type="protein sequence ID" value="SEB60003.1"/>
    <property type="molecule type" value="Genomic_DNA"/>
</dbReference>
<proteinExistence type="predicted"/>
<feature type="transmembrane region" description="Helical" evidence="1">
    <location>
        <begin position="386"/>
        <end position="405"/>
    </location>
</feature>
<sequence>MLLRGTSEDGRWYPWYLAALLLGLVIGPGVWSVVLVLAGPVAPLSSAGVLGLVAGLEALLVLAAVATPAYLGPAWSSAEELHYLAAGPFGVRATLGARTRLIQGCAVLFALVLAALPVLAWWQGNGEAPGLPGILGTALGVGLIGGIASAVLASRKQRGPTGLTIPRLEDLTAARDVALAGLMTGDNRSLAAGIPRRGPRRTGRTFPVGLLVRSIAIDLRYLRQDPWGVGLALVLLVGGAVALARVGATPAMLAVVLLLAQAAMTRLSGALGDVADTVGFDVVVPQPLPARLLAHAALPLIVLLAAVAAPVLAVDPSRLAPALLVTACAALIRFASLGAAGLPAQYLTPVSTPVGDTTAVFMVLWLLRPVIPAVWLLWAGTRFPSGTVLGVLAAGLGLLAVLRFAGLASRR</sequence>